<feature type="region of interest" description="Disordered" evidence="2">
    <location>
        <begin position="707"/>
        <end position="851"/>
    </location>
</feature>
<proteinExistence type="predicted"/>
<evidence type="ECO:0000256" key="1">
    <source>
        <dbReference type="SAM" id="Coils"/>
    </source>
</evidence>
<name>A0A562VMG5_9BACT</name>
<feature type="compositionally biased region" description="Basic and acidic residues" evidence="2">
    <location>
        <begin position="707"/>
        <end position="746"/>
    </location>
</feature>
<feature type="chain" id="PRO_5022014707" description="DUF11 domain-containing protein" evidence="3">
    <location>
        <begin position="32"/>
        <end position="1444"/>
    </location>
</feature>
<feature type="region of interest" description="Disordered" evidence="2">
    <location>
        <begin position="467"/>
        <end position="502"/>
    </location>
</feature>
<feature type="compositionally biased region" description="Basic and acidic residues" evidence="2">
    <location>
        <begin position="617"/>
        <end position="640"/>
    </location>
</feature>
<feature type="signal peptide" evidence="3">
    <location>
        <begin position="1"/>
        <end position="31"/>
    </location>
</feature>
<feature type="region of interest" description="Disordered" evidence="2">
    <location>
        <begin position="873"/>
        <end position="898"/>
    </location>
</feature>
<feature type="region of interest" description="Disordered" evidence="2">
    <location>
        <begin position="520"/>
        <end position="554"/>
    </location>
</feature>
<dbReference type="Pfam" id="PF13174">
    <property type="entry name" value="TPR_6"/>
    <property type="match status" value="2"/>
</dbReference>
<evidence type="ECO:0000259" key="4">
    <source>
        <dbReference type="Pfam" id="PF01345"/>
    </source>
</evidence>
<dbReference type="EMBL" id="VLLN01000012">
    <property type="protein sequence ID" value="TWJ18971.1"/>
    <property type="molecule type" value="Genomic_DNA"/>
</dbReference>
<feature type="domain" description="DUF11" evidence="4">
    <location>
        <begin position="1346"/>
        <end position="1423"/>
    </location>
</feature>
<keyword evidence="6" id="KW-1185">Reference proteome</keyword>
<dbReference type="InterPro" id="IPR001434">
    <property type="entry name" value="OmcB-like_DUF11"/>
</dbReference>
<gene>
    <name evidence="5" type="ORF">JN12_02188</name>
</gene>
<feature type="compositionally biased region" description="Basic and acidic residues" evidence="2">
    <location>
        <begin position="490"/>
        <end position="500"/>
    </location>
</feature>
<dbReference type="InterPro" id="IPR011990">
    <property type="entry name" value="TPR-like_helical_dom_sf"/>
</dbReference>
<dbReference type="InterPro" id="IPR019734">
    <property type="entry name" value="TPR_rpt"/>
</dbReference>
<feature type="compositionally biased region" description="Low complexity" evidence="2">
    <location>
        <begin position="470"/>
        <end position="489"/>
    </location>
</feature>
<protein>
    <recommendedName>
        <fullName evidence="4">DUF11 domain-containing protein</fullName>
    </recommendedName>
</protein>
<dbReference type="Proteomes" id="UP000319449">
    <property type="component" value="Unassembled WGS sequence"/>
</dbReference>
<reference evidence="5 6" key="1">
    <citation type="submission" date="2019-07" db="EMBL/GenBank/DDBJ databases">
        <title>Genomic Encyclopedia of Archaeal and Bacterial Type Strains, Phase II (KMG-II): from individual species to whole genera.</title>
        <authorList>
            <person name="Goeker M."/>
        </authorList>
    </citation>
    <scope>NUCLEOTIDE SEQUENCE [LARGE SCALE GENOMIC DNA]</scope>
    <source>
        <strain evidence="5 6">ATCC BAA-1139</strain>
    </source>
</reference>
<feature type="region of interest" description="Disordered" evidence="2">
    <location>
        <begin position="617"/>
        <end position="642"/>
    </location>
</feature>
<keyword evidence="3" id="KW-0732">Signal</keyword>
<dbReference type="PANTHER" id="PTHR10004:SF8">
    <property type="entry name" value="OS06G0538200 PROTEIN"/>
    <property type="match status" value="1"/>
</dbReference>
<evidence type="ECO:0000256" key="2">
    <source>
        <dbReference type="SAM" id="MobiDB-lite"/>
    </source>
</evidence>
<feature type="compositionally biased region" description="Basic and acidic residues" evidence="2">
    <location>
        <begin position="771"/>
        <end position="844"/>
    </location>
</feature>
<dbReference type="PANTHER" id="PTHR10004">
    <property type="entry name" value="OS06G0538200 PROTEIN"/>
    <property type="match status" value="1"/>
</dbReference>
<evidence type="ECO:0000313" key="5">
    <source>
        <dbReference type="EMBL" id="TWJ18971.1"/>
    </source>
</evidence>
<organism evidence="5 6">
    <name type="scientific">Geobacter argillaceus</name>
    <dbReference type="NCBI Taxonomy" id="345631"/>
    <lineage>
        <taxon>Bacteria</taxon>
        <taxon>Pseudomonadati</taxon>
        <taxon>Thermodesulfobacteriota</taxon>
        <taxon>Desulfuromonadia</taxon>
        <taxon>Geobacterales</taxon>
        <taxon>Geobacteraceae</taxon>
        <taxon>Geobacter</taxon>
    </lineage>
</organism>
<keyword evidence="1" id="KW-0175">Coiled coil</keyword>
<feature type="compositionally biased region" description="Low complexity" evidence="2">
    <location>
        <begin position="873"/>
        <end position="890"/>
    </location>
</feature>
<dbReference type="Pfam" id="PF01345">
    <property type="entry name" value="DUF11"/>
    <property type="match status" value="1"/>
</dbReference>
<evidence type="ECO:0000313" key="6">
    <source>
        <dbReference type="Proteomes" id="UP000319449"/>
    </source>
</evidence>
<sequence length="1444" mass="154161">MVFANCFRNILVRPLLGGLLILSLLPGPAFAIDTQDSQIFISGFNAYQKKDYTAAIDKMSQVLQKYPDSPLRDMAIFWLARSNFKAGYNKDAAKYMAQFFKEYPDSPLKGTVEEDLVALVGKFQKGEPIVDKVQAPLVAQAPAEDKGAAAKVAREKAEAERLAQEKAAKEKAEVERLAAEKASREKAAVEQAAKAKAEADRLAADQAARAKAEAERQAAEKLARAKAEAERLALEKAAKEKAEAERLAAEKASREKAAVEQAAKAKAEADRLAAEQAARAKAEADRLAAEQAARAKAEAERQAAEKLARDKAEAERLAIEKAFREKAETERLAVEKAFREKAEQERLAAEKATAEKAGQERIALEKAVAAPVAAGKAAAAAVTATAAMPSTTVDQLRAAKEAAEKLVAEKSKALAELQEPAEKKGLTGMFLRERSSYRKEATARLTAEKAAAEKDLADAQSALDRALSGQAPVAQVAQPSAEAPGAAKAAQEKAEADRLAAAKAVRVKAEAERLALEKAAKDKAGAERMAAEQAAKAKAEAQRQAAEKLAGEKAEAGRLALEKATKEKAEAERLAAEKFSREKVAAEQAAKAKADAESQAAEKLAREKAAVEKLAMEKAAKEKAEAERLAAEKTVREKAATEQVATEQAAKAKSKEEQRAAEEVAAIKQAAERIIKGKTEEERLAEEKDVAEQARQAAILLEVSKGKAAEKARKQAELEARFKADDEAAAEEARRDALRIAREQEGKGQQAAEKQTNVKAEAERLAAAGKVAREKAEAERLATEKAAKAKADAERLAREKEEQQRLVAEKATKEKAEQERLAAADKAAREKAAKEKAEQERLAAEKAVTTGKAAARTAPTVSAVAEQPVPAAPVKQAPTAAPKTVTTKKQAVPRKDDVAKRTALRDRAIAEYKSLVDRYPGSKAAALATAKLRELGIAYPAGAAKPGIVSGAAVASVGENAKVLSLEVGQYSDLDFAVSPDAPSYEVGKQLSIPFEITNRGNSRDSFMLESSFPAEYGLRFVAAGAPDKLLTRTPPLNAGEKFKGVALFTIPSRYIDGEKVIFPVKAASEFDPVVSQSRGISLIASSPLLRAVIKTDKVQVLPGERVPYKVTLLNIGSAAARQLTMRLTYPPQYEPVDLSASGFREEGKGAVAVEGLQLASGESKEFSIAFRLKDEALARQELFVRAVTDNLSLKRTDAFLSAAAVVQPVSGVAVAAHTDKVVVIPGQTATVPLTVTNTGNIRDDFSLKPVVPQGLVYAFYLDLNRDGVRQANEPIINHVGPLAPKEVANVVLEISSSATEKDGVTVPLTLAFEPESDKAKGASVAVSMIYSRPVVNLAMAGKGGKMKPGQVSTFELDCGNSGSSLAKIVEIQSLMPEQIELVASDPGFSKGSDGTFIWKFEELGAGEKRSIKVTYRVKSGTAVGTNLQLKNVLKYQDRLGNVY</sequence>
<feature type="coiled-coil region" evidence="1">
    <location>
        <begin position="149"/>
        <end position="317"/>
    </location>
</feature>
<dbReference type="SUPFAM" id="SSF48452">
    <property type="entry name" value="TPR-like"/>
    <property type="match status" value="1"/>
</dbReference>
<evidence type="ECO:0000256" key="3">
    <source>
        <dbReference type="SAM" id="SignalP"/>
    </source>
</evidence>
<accession>A0A562VMG5</accession>
<comment type="caution">
    <text evidence="5">The sequence shown here is derived from an EMBL/GenBank/DDBJ whole genome shotgun (WGS) entry which is preliminary data.</text>
</comment>